<evidence type="ECO:0000256" key="5">
    <source>
        <dbReference type="ARBA" id="ARBA00023065"/>
    </source>
</evidence>
<evidence type="ECO:0000256" key="7">
    <source>
        <dbReference type="ARBA" id="ARBA00023196"/>
    </source>
</evidence>
<dbReference type="SUPFAM" id="SSF52943">
    <property type="entry name" value="ATP synthase (F1-ATPase), gamma subunit"/>
    <property type="match status" value="1"/>
</dbReference>
<keyword evidence="3" id="KW-0813">Transport</keyword>
<feature type="compositionally biased region" description="Polar residues" evidence="10">
    <location>
        <begin position="640"/>
        <end position="651"/>
    </location>
</feature>
<dbReference type="GO" id="GO:0046933">
    <property type="term" value="F:proton-transporting ATP synthase activity, rotational mechanism"/>
    <property type="evidence" value="ECO:0007669"/>
    <property type="project" value="InterPro"/>
</dbReference>
<feature type="non-terminal residue" evidence="12">
    <location>
        <position position="651"/>
    </location>
</feature>
<name>A0A7J6SY44_PEROL</name>
<proteinExistence type="inferred from homology"/>
<keyword evidence="11" id="KW-0812">Transmembrane</keyword>
<evidence type="ECO:0000256" key="10">
    <source>
        <dbReference type="SAM" id="MobiDB-lite"/>
    </source>
</evidence>
<keyword evidence="7" id="KW-0139">CF(1)</keyword>
<evidence type="ECO:0000313" key="12">
    <source>
        <dbReference type="EMBL" id="KAF4737050.1"/>
    </source>
</evidence>
<feature type="compositionally biased region" description="Polar residues" evidence="10">
    <location>
        <begin position="531"/>
        <end position="553"/>
    </location>
</feature>
<dbReference type="PRINTS" id="PR00126">
    <property type="entry name" value="ATPASEGAMMA"/>
</dbReference>
<feature type="region of interest" description="Disordered" evidence="10">
    <location>
        <begin position="511"/>
        <end position="651"/>
    </location>
</feature>
<dbReference type="CDD" id="cd12151">
    <property type="entry name" value="F1-ATPase_gamma"/>
    <property type="match status" value="1"/>
</dbReference>
<evidence type="ECO:0000256" key="8">
    <source>
        <dbReference type="ARBA" id="ARBA00023310"/>
    </source>
</evidence>
<dbReference type="InterPro" id="IPR023632">
    <property type="entry name" value="ATP_synth_F1_gsu_CS"/>
</dbReference>
<protein>
    <recommendedName>
        <fullName evidence="9">F-ATPase gamma subunit</fullName>
    </recommendedName>
</protein>
<keyword evidence="5" id="KW-0406">Ion transport</keyword>
<feature type="compositionally biased region" description="Polar residues" evidence="10">
    <location>
        <begin position="570"/>
        <end position="592"/>
    </location>
</feature>
<feature type="transmembrane region" description="Helical" evidence="11">
    <location>
        <begin position="166"/>
        <end position="192"/>
    </location>
</feature>
<gene>
    <name evidence="12" type="primary">ATP5C1_2</name>
    <name evidence="12" type="ORF">FOZ63_026445</name>
</gene>
<keyword evidence="4" id="KW-0375">Hydrogen ion transport</keyword>
<keyword evidence="13" id="KW-1185">Reference proteome</keyword>
<dbReference type="EMBL" id="JABANO010015326">
    <property type="protein sequence ID" value="KAF4737050.1"/>
    <property type="molecule type" value="Genomic_DNA"/>
</dbReference>
<dbReference type="NCBIfam" id="TIGR01146">
    <property type="entry name" value="ATPsyn_F1gamma"/>
    <property type="match status" value="1"/>
</dbReference>
<keyword evidence="8" id="KW-0066">ATP synthesis</keyword>
<dbReference type="AlphaFoldDB" id="A0A7J6SY44"/>
<evidence type="ECO:0000256" key="1">
    <source>
        <dbReference type="ARBA" id="ARBA00004170"/>
    </source>
</evidence>
<sequence length="651" mass="71718">MVAASKLRSDEDRVVQGMPFAQPVIDFFKRLPVDESAPKGPTTLMGLTSDKGLCGGVNSSITKRARSMIMEIEANGGTAKYIGVGGKGTAALKRLFADRFEVCMEDVQKHPWNFAQASAIAERVIRSDPDRLTILSNHFKSVISFDTWENRVITLKECREMDRKQWWAIAKATVVVVLVALLLALILLRVLVAALMMGEWSKAVDQYSFEPSVFEVLNDLHDFYVANCVFGYMLDSIAAEQSARMSAMENASKNAADMIDRLELQFNKARQSKITTELCEIISGASSLPLLMLTRHLTLVLAAIALALSLEGCGGCGGCCCCGMCACEDHRPTQPVKSSGLRDRVLRHEQKMQILRREVEAIDCDCDHDDEKTGKNPAANVTTPVPRLSRQSSALREASPTAKKGGQHKDHGTRLAEPLERLRAIYDEQQQLYLPKRACVWEREDSQYVILPYLLEFHHRPNDGLQDQWSDEGVRLEDPSELVSLARQLKLRRKTLTTTLQMTTEFLTTTTASTSRAAAPGTISGAAASTELPTTTAGSRWSSAILNQASRITTGPPRPEVRPNLYDEPSYTTTPLAITQAASRTKPPSSTRAYYRTTPQQTTQTSSSTTPQQTTQTSSSTTLQQTTETSSSTTPQQTTEASYSTTPPYTT</sequence>
<feature type="compositionally biased region" description="Low complexity" evidence="10">
    <location>
        <begin position="597"/>
        <end position="639"/>
    </location>
</feature>
<evidence type="ECO:0000256" key="3">
    <source>
        <dbReference type="ARBA" id="ARBA00022448"/>
    </source>
</evidence>
<dbReference type="InterPro" id="IPR000131">
    <property type="entry name" value="ATP_synth_F1_gsu"/>
</dbReference>
<evidence type="ECO:0000256" key="2">
    <source>
        <dbReference type="ARBA" id="ARBA00007681"/>
    </source>
</evidence>
<keyword evidence="6 11" id="KW-0472">Membrane</keyword>
<dbReference type="PANTHER" id="PTHR11693:SF22">
    <property type="entry name" value="ATP SYNTHASE SUBUNIT GAMMA, MITOCHONDRIAL"/>
    <property type="match status" value="1"/>
</dbReference>
<reference evidence="12 13" key="1">
    <citation type="submission" date="2020-04" db="EMBL/GenBank/DDBJ databases">
        <title>Perkinsus olseni comparative genomics.</title>
        <authorList>
            <person name="Bogema D.R."/>
        </authorList>
    </citation>
    <scope>NUCLEOTIDE SEQUENCE [LARGE SCALE GENOMIC DNA]</scope>
    <source>
        <strain evidence="12 13">ATCC PRA-207</strain>
    </source>
</reference>
<feature type="region of interest" description="Disordered" evidence="10">
    <location>
        <begin position="373"/>
        <end position="413"/>
    </location>
</feature>
<comment type="subcellular location">
    <subcellularLocation>
        <location evidence="1">Membrane</location>
        <topology evidence="1">Peripheral membrane protein</topology>
    </subcellularLocation>
</comment>
<dbReference type="Gene3D" id="3.40.1380.10">
    <property type="match status" value="2"/>
</dbReference>
<dbReference type="PROSITE" id="PS00153">
    <property type="entry name" value="ATPASE_GAMMA"/>
    <property type="match status" value="1"/>
</dbReference>
<dbReference type="PANTHER" id="PTHR11693">
    <property type="entry name" value="ATP SYNTHASE GAMMA CHAIN"/>
    <property type="match status" value="1"/>
</dbReference>
<feature type="compositionally biased region" description="Polar residues" evidence="10">
    <location>
        <begin position="379"/>
        <end position="394"/>
    </location>
</feature>
<dbReference type="GO" id="GO:0045259">
    <property type="term" value="C:proton-transporting ATP synthase complex"/>
    <property type="evidence" value="ECO:0007669"/>
    <property type="project" value="UniProtKB-KW"/>
</dbReference>
<dbReference type="Proteomes" id="UP000553632">
    <property type="component" value="Unassembled WGS sequence"/>
</dbReference>
<comment type="similarity">
    <text evidence="2">Belongs to the ATPase gamma chain family.</text>
</comment>
<dbReference type="InterPro" id="IPR035968">
    <property type="entry name" value="ATP_synth_F1_ATPase_gsu"/>
</dbReference>
<evidence type="ECO:0000256" key="9">
    <source>
        <dbReference type="ARBA" id="ARBA00031066"/>
    </source>
</evidence>
<feature type="compositionally biased region" description="Low complexity" evidence="10">
    <location>
        <begin position="511"/>
        <end position="530"/>
    </location>
</feature>
<evidence type="ECO:0000313" key="13">
    <source>
        <dbReference type="Proteomes" id="UP000553632"/>
    </source>
</evidence>
<evidence type="ECO:0000256" key="6">
    <source>
        <dbReference type="ARBA" id="ARBA00023136"/>
    </source>
</evidence>
<accession>A0A7J6SY44</accession>
<organism evidence="12 13">
    <name type="scientific">Perkinsus olseni</name>
    <name type="common">Perkinsus atlanticus</name>
    <dbReference type="NCBI Taxonomy" id="32597"/>
    <lineage>
        <taxon>Eukaryota</taxon>
        <taxon>Sar</taxon>
        <taxon>Alveolata</taxon>
        <taxon>Perkinsozoa</taxon>
        <taxon>Perkinsea</taxon>
        <taxon>Perkinsida</taxon>
        <taxon>Perkinsidae</taxon>
        <taxon>Perkinsus</taxon>
    </lineage>
</organism>
<evidence type="ECO:0000256" key="11">
    <source>
        <dbReference type="SAM" id="Phobius"/>
    </source>
</evidence>
<comment type="caution">
    <text evidence="12">The sequence shown here is derived from an EMBL/GenBank/DDBJ whole genome shotgun (WGS) entry which is preliminary data.</text>
</comment>
<keyword evidence="11" id="KW-1133">Transmembrane helix</keyword>
<dbReference type="Gene3D" id="1.10.287.80">
    <property type="entry name" value="ATP synthase, gamma subunit, helix hairpin domain"/>
    <property type="match status" value="1"/>
</dbReference>
<evidence type="ECO:0000256" key="4">
    <source>
        <dbReference type="ARBA" id="ARBA00022781"/>
    </source>
</evidence>
<dbReference type="Pfam" id="PF00231">
    <property type="entry name" value="ATP-synt"/>
    <property type="match status" value="1"/>
</dbReference>